<accession>A0A6B8KHN5</accession>
<dbReference type="SUPFAM" id="SSF53706">
    <property type="entry name" value="Formate dehydrogenase/DMSO reductase, domains 1-3"/>
    <property type="match status" value="1"/>
</dbReference>
<name>A0A6B8KHN5_9HYPH</name>
<dbReference type="KEGG" id="mhey:H2LOC_000660"/>
<dbReference type="Gene3D" id="3.40.50.740">
    <property type="match status" value="1"/>
</dbReference>
<dbReference type="SUPFAM" id="SSF50692">
    <property type="entry name" value="ADC-like"/>
    <property type="match status" value="1"/>
</dbReference>
<dbReference type="PANTHER" id="PTHR42783:SF3">
    <property type="entry name" value="GLUTAMATE SYNTHASE [NADPH] SMALL CHAIN-RELATED"/>
    <property type="match status" value="1"/>
</dbReference>
<organism evidence="2 3">
    <name type="scientific">Methylocystis heyeri</name>
    <dbReference type="NCBI Taxonomy" id="391905"/>
    <lineage>
        <taxon>Bacteria</taxon>
        <taxon>Pseudomonadati</taxon>
        <taxon>Pseudomonadota</taxon>
        <taxon>Alphaproteobacteria</taxon>
        <taxon>Hyphomicrobiales</taxon>
        <taxon>Methylocystaceae</taxon>
        <taxon>Methylocystis</taxon>
    </lineage>
</organism>
<dbReference type="CDD" id="cd02784">
    <property type="entry name" value="MopB_CT_PHLH"/>
    <property type="match status" value="1"/>
</dbReference>
<dbReference type="AlphaFoldDB" id="A0A6B8KHN5"/>
<evidence type="ECO:0000259" key="1">
    <source>
        <dbReference type="PROSITE" id="PS51379"/>
    </source>
</evidence>
<keyword evidence="3" id="KW-1185">Reference proteome</keyword>
<dbReference type="Gene3D" id="3.30.70.20">
    <property type="match status" value="2"/>
</dbReference>
<gene>
    <name evidence="2" type="ORF">H2LOC_000660</name>
</gene>
<sequence length="948" mass="102924">MGEPSDAVSGDAAGVDRRRALRLLAAGMALSPCACGRPEEEIAPYVEMPEGLTPGVPLFFATALPLAGYGRGALVATYEGRPTRIEGNPRHPASLGAADIFAQAEIVSLYQPDRAKAASDEKGLSSWKAFSTALFAQMQKEKARKGSGLRFVTGRIASPTFARQMGDLLKAFPEARWLRWEPVHEDSAASGAALAFGKPLTMLPKLEDASVVLTLGADPLGPGPAQLHLGSGYIKARLSKLQSGQTIRLYAAESCWTLTGANADERLAVPPPVIQNIGVEVARNLGAGISSRGDLPEPAQRFVDAAFKDLQANVGRAIVLAGREQPPELHALCHWINDRLGAPVDFIQPVDPVGAGHLQSLQQLASDLRQSRAETLIVIDSNPAYGAPGELLLGEAIAAAPFTAHIGLFEDETAALCKWRLPLTHILESWSDLRAFEGTASIVQPMIRPLYDTRTAHQLLALIGSGESASSYDLVRETWRNRASPSDFETSWRRWLHEGVISGTSESPVSSPGAKLVDIRPAPTSQKLVLALAPDPSIWDGRFCNNPWLQECPKPLTKQVWGNALEVSPQDAAAHKLEEGEVVAVSRGGRVVEAPVHVVEGQAVGVLAATLGYGRRKAGAIGSDIGFDAFRLQSANSPWILNDVEIARTGKRRPILTTQHNFQIEAEVKDILPTLTFEELAQGRVELPNSADLPTLLPQWRYDSYKWAMTIDTAACIGCNACVVACQSENNVPVVGPEEVAMGRDMHWLRVDTYFSRRSGEPLGFQPVPCMHCEYAPCEPVCPVAASVHDSEGLNVQVYNRCVGTRFCQSNCPYKVRRFNFFGYADGESYANLGQEPLEAQFNPDVTVRSRGVMEKCTYCVQRISRARRDAEKESRRIPTGGVVTACQAACPTHAISFGDLNDPSSPIRSLREERRHYVLLGHLGTKPRTTYLARFKNPNPMLAPEKT</sequence>
<dbReference type="SUPFAM" id="SSF54862">
    <property type="entry name" value="4Fe-4S ferredoxins"/>
    <property type="match status" value="1"/>
</dbReference>
<dbReference type="Proteomes" id="UP000309061">
    <property type="component" value="Chromosome"/>
</dbReference>
<reference evidence="2 3" key="1">
    <citation type="submission" date="2019-11" db="EMBL/GenBank/DDBJ databases">
        <title>The genome sequence of Methylocystis heyeri.</title>
        <authorList>
            <person name="Oshkin I.Y."/>
            <person name="Miroshnikov K."/>
            <person name="Dedysh S.N."/>
        </authorList>
    </citation>
    <scope>NUCLEOTIDE SEQUENCE [LARGE SCALE GENOMIC DNA]</scope>
    <source>
        <strain evidence="2 3">H2</strain>
    </source>
</reference>
<dbReference type="PANTHER" id="PTHR42783">
    <property type="entry name" value="GLUTAMATE SYNTHASE [NADPH] SMALL CHAIN"/>
    <property type="match status" value="1"/>
</dbReference>
<dbReference type="Gene3D" id="2.40.40.20">
    <property type="match status" value="1"/>
</dbReference>
<proteinExistence type="predicted"/>
<evidence type="ECO:0000313" key="3">
    <source>
        <dbReference type="Proteomes" id="UP000309061"/>
    </source>
</evidence>
<dbReference type="Pfam" id="PF13247">
    <property type="entry name" value="Fer4_11"/>
    <property type="match status" value="1"/>
</dbReference>
<feature type="domain" description="4Fe-4S ferredoxin-type" evidence="1">
    <location>
        <begin position="707"/>
        <end position="737"/>
    </location>
</feature>
<dbReference type="CDD" id="cd10551">
    <property type="entry name" value="PsrB"/>
    <property type="match status" value="1"/>
</dbReference>
<dbReference type="EMBL" id="CP046052">
    <property type="protein sequence ID" value="QGM47884.1"/>
    <property type="molecule type" value="Genomic_DNA"/>
</dbReference>
<dbReference type="PROSITE" id="PS51379">
    <property type="entry name" value="4FE4S_FER_2"/>
    <property type="match status" value="1"/>
</dbReference>
<dbReference type="OrthoDB" id="9779457at2"/>
<dbReference type="InterPro" id="IPR009010">
    <property type="entry name" value="Asp_de-COase-like_dom_sf"/>
</dbReference>
<dbReference type="InterPro" id="IPR017896">
    <property type="entry name" value="4Fe4S_Fe-S-bd"/>
</dbReference>
<dbReference type="Gene3D" id="3.30.2070.10">
    <property type="entry name" value="Formate dehydrogenase/DMSO reductase"/>
    <property type="match status" value="1"/>
</dbReference>
<evidence type="ECO:0000313" key="2">
    <source>
        <dbReference type="EMBL" id="QGM47884.1"/>
    </source>
</evidence>
<protein>
    <submittedName>
        <fullName evidence="2">4Fe-4S dicluster domain-containing protein</fullName>
    </submittedName>
</protein>